<keyword evidence="3" id="KW-1185">Reference proteome</keyword>
<dbReference type="InterPro" id="IPR044861">
    <property type="entry name" value="IPNS-like_FE2OG_OXY"/>
</dbReference>
<sequence length="325" mass="36820">MSGYIPVVDFSAYSLDNKRKNVNDADLEALTDELMQAFTTVGFVYLKNTGIPTSEPSSQVNNVFDVYDKFCFQPEAVKEKYSRPVDRTAERHGWMALEREMLSLVGRDTPAPGDLKECFNIHPPLTEGQTWPEEIPEFEPVMMDFYHKCHVIAMRLLELIARGLGVEDVDGFLGKFKYVGKGRNGTNLRTLRYPPVPDVIKKDQVRCGEHTDFGCLTLLFQDNHGLEVVNADGEYVPASPIPGTVVVNIADTLQRWSADKLKSTRHRVVMPESPEERQRVRRSIAYFFHCDSDVELNCLDGSDKYEPLLAREYLNQQVGATYLSG</sequence>
<evidence type="ECO:0000313" key="4">
    <source>
        <dbReference type="RefSeq" id="XP_019624694.1"/>
    </source>
</evidence>
<dbReference type="SUPFAM" id="SSF51197">
    <property type="entry name" value="Clavaminate synthase-like"/>
    <property type="match status" value="1"/>
</dbReference>
<evidence type="ECO:0000259" key="2">
    <source>
        <dbReference type="PROSITE" id="PS51471"/>
    </source>
</evidence>
<name>A0A6P4YSL6_BRABE</name>
<protein>
    <submittedName>
        <fullName evidence="4">UPF0676 protein C1494.01-like isoform X1</fullName>
    </submittedName>
</protein>
<dbReference type="InterPro" id="IPR005123">
    <property type="entry name" value="Oxoglu/Fe-dep_dioxygenase_dom"/>
</dbReference>
<accession>A0A6P4YSL6</accession>
<gene>
    <name evidence="4" type="primary">LOC109470263</name>
</gene>
<reference evidence="4" key="1">
    <citation type="submission" date="2025-08" db="UniProtKB">
        <authorList>
            <consortium name="RefSeq"/>
        </authorList>
    </citation>
    <scope>IDENTIFICATION</scope>
    <source>
        <tissue evidence="4">Gonad</tissue>
    </source>
</reference>
<dbReference type="PROSITE" id="PS51471">
    <property type="entry name" value="FE2OG_OXY"/>
    <property type="match status" value="1"/>
</dbReference>
<dbReference type="AlphaFoldDB" id="A0A6P4YSL6"/>
<comment type="similarity">
    <text evidence="1">Belongs to the iron/ascorbate-dependent oxidoreductase family.</text>
</comment>
<dbReference type="KEGG" id="bbel:109470263"/>
<dbReference type="GO" id="GO:0016491">
    <property type="term" value="F:oxidoreductase activity"/>
    <property type="evidence" value="ECO:0007669"/>
    <property type="project" value="UniProtKB-KW"/>
</dbReference>
<keyword evidence="1" id="KW-0408">Iron</keyword>
<feature type="domain" description="Fe2OG dioxygenase" evidence="2">
    <location>
        <begin position="184"/>
        <end position="290"/>
    </location>
</feature>
<keyword evidence="1" id="KW-0479">Metal-binding</keyword>
<keyword evidence="1" id="KW-0560">Oxidoreductase</keyword>
<dbReference type="InterPro" id="IPR027443">
    <property type="entry name" value="IPNS-like_sf"/>
</dbReference>
<evidence type="ECO:0000313" key="3">
    <source>
        <dbReference type="Proteomes" id="UP000515135"/>
    </source>
</evidence>
<proteinExistence type="inferred from homology"/>
<dbReference type="PANTHER" id="PTHR47990">
    <property type="entry name" value="2-OXOGLUTARATE (2OG) AND FE(II)-DEPENDENT OXYGENASE SUPERFAMILY PROTEIN-RELATED"/>
    <property type="match status" value="1"/>
</dbReference>
<dbReference type="InterPro" id="IPR050231">
    <property type="entry name" value="Iron_ascorbate_oxido_reductase"/>
</dbReference>
<dbReference type="FunFam" id="2.60.120.330:FF:000038">
    <property type="entry name" value="Si:dkey-10o6.2"/>
    <property type="match status" value="1"/>
</dbReference>
<dbReference type="RefSeq" id="XP_019624694.1">
    <property type="nucleotide sequence ID" value="XM_019769135.1"/>
</dbReference>
<dbReference type="Proteomes" id="UP000515135">
    <property type="component" value="Unplaced"/>
</dbReference>
<evidence type="ECO:0000256" key="1">
    <source>
        <dbReference type="RuleBase" id="RU003682"/>
    </source>
</evidence>
<dbReference type="InterPro" id="IPR026992">
    <property type="entry name" value="DIOX_N"/>
</dbReference>
<dbReference type="Gene3D" id="2.60.120.330">
    <property type="entry name" value="B-lactam Antibiotic, Isopenicillin N Synthase, Chain"/>
    <property type="match status" value="1"/>
</dbReference>
<dbReference type="OrthoDB" id="288590at2759"/>
<dbReference type="Pfam" id="PF03171">
    <property type="entry name" value="2OG-FeII_Oxy"/>
    <property type="match status" value="1"/>
</dbReference>
<dbReference type="Pfam" id="PF14226">
    <property type="entry name" value="DIOX_N"/>
    <property type="match status" value="1"/>
</dbReference>
<dbReference type="GO" id="GO:0046872">
    <property type="term" value="F:metal ion binding"/>
    <property type="evidence" value="ECO:0007669"/>
    <property type="project" value="UniProtKB-KW"/>
</dbReference>
<dbReference type="GeneID" id="109470263"/>
<organism evidence="3 4">
    <name type="scientific">Branchiostoma belcheri</name>
    <name type="common">Amphioxus</name>
    <dbReference type="NCBI Taxonomy" id="7741"/>
    <lineage>
        <taxon>Eukaryota</taxon>
        <taxon>Metazoa</taxon>
        <taxon>Chordata</taxon>
        <taxon>Cephalochordata</taxon>
        <taxon>Leptocardii</taxon>
        <taxon>Amphioxiformes</taxon>
        <taxon>Branchiostomatidae</taxon>
        <taxon>Branchiostoma</taxon>
    </lineage>
</organism>